<evidence type="ECO:0000256" key="1">
    <source>
        <dbReference type="SAM" id="MobiDB-lite"/>
    </source>
</evidence>
<dbReference type="Proteomes" id="UP001295794">
    <property type="component" value="Unassembled WGS sequence"/>
</dbReference>
<accession>A0AAD2HTS9</accession>
<dbReference type="EMBL" id="CAVNYO010000089">
    <property type="protein sequence ID" value="CAK5265426.1"/>
    <property type="molecule type" value="Genomic_DNA"/>
</dbReference>
<feature type="region of interest" description="Disordered" evidence="1">
    <location>
        <begin position="1"/>
        <end position="54"/>
    </location>
</feature>
<evidence type="ECO:0000313" key="4">
    <source>
        <dbReference type="Proteomes" id="UP001295794"/>
    </source>
</evidence>
<evidence type="ECO:0000313" key="2">
    <source>
        <dbReference type="EMBL" id="CAK5265426.1"/>
    </source>
</evidence>
<sequence>MDHRGENSSRASRPPRNCRRASISLPPIIGGTASPSHDIHTTCKPSNRDPEHPSAVIRRLEQSLLEQPHIREIPRGPVRNRASARAQQRAHKRVMPDLPVVLRGFQGRGRR</sequence>
<dbReference type="EMBL" id="CAVNYO010000444">
    <property type="protein sequence ID" value="CAK5281296.1"/>
    <property type="molecule type" value="Genomic_DNA"/>
</dbReference>
<keyword evidence="4" id="KW-1185">Reference proteome</keyword>
<protein>
    <submittedName>
        <fullName evidence="3">Uncharacterized protein</fullName>
    </submittedName>
</protein>
<proteinExistence type="predicted"/>
<dbReference type="AlphaFoldDB" id="A0AAD2HTS9"/>
<evidence type="ECO:0000313" key="3">
    <source>
        <dbReference type="EMBL" id="CAK5281296.1"/>
    </source>
</evidence>
<feature type="compositionally biased region" description="Basic and acidic residues" evidence="1">
    <location>
        <begin position="37"/>
        <end position="52"/>
    </location>
</feature>
<comment type="caution">
    <text evidence="3">The sequence shown here is derived from an EMBL/GenBank/DDBJ whole genome shotgun (WGS) entry which is preliminary data.</text>
</comment>
<name>A0AAD2HTS9_9AGAR</name>
<reference evidence="3" key="1">
    <citation type="submission" date="2023-11" db="EMBL/GenBank/DDBJ databases">
        <authorList>
            <person name="De Vega J J."/>
            <person name="De Vega J J."/>
        </authorList>
    </citation>
    <scope>NUCLEOTIDE SEQUENCE</scope>
</reference>
<organism evidence="3 4">
    <name type="scientific">Mycena citricolor</name>
    <dbReference type="NCBI Taxonomy" id="2018698"/>
    <lineage>
        <taxon>Eukaryota</taxon>
        <taxon>Fungi</taxon>
        <taxon>Dikarya</taxon>
        <taxon>Basidiomycota</taxon>
        <taxon>Agaricomycotina</taxon>
        <taxon>Agaricomycetes</taxon>
        <taxon>Agaricomycetidae</taxon>
        <taxon>Agaricales</taxon>
        <taxon>Marasmiineae</taxon>
        <taxon>Mycenaceae</taxon>
        <taxon>Mycena</taxon>
    </lineage>
</organism>
<gene>
    <name evidence="3" type="ORF">MYCIT1_LOCUS32312</name>
    <name evidence="2" type="ORF">MYCIT1_LOCUS6400</name>
</gene>